<dbReference type="EMBL" id="LUTY01001663">
    <property type="protein sequence ID" value="OAD21395.1"/>
    <property type="molecule type" value="Genomic_DNA"/>
</dbReference>
<proteinExistence type="predicted"/>
<name>A0A176S079_9GAMM</name>
<dbReference type="Proteomes" id="UP000076962">
    <property type="component" value="Unassembled WGS sequence"/>
</dbReference>
<keyword evidence="2" id="KW-1185">Reference proteome</keyword>
<sequence>MPDNSRASSAAEAVLMSTASRGGAKIIKMRKIFIFLSPFLSSHCTIMFLKNVICYPHQSGGLAKTPLLNNILVRSPRLILDVLVNCPIQSFFFNQSTEKS</sequence>
<evidence type="ECO:0000313" key="2">
    <source>
        <dbReference type="Proteomes" id="UP000076962"/>
    </source>
</evidence>
<gene>
    <name evidence="1" type="ORF">THIOM_002837</name>
</gene>
<dbReference type="AlphaFoldDB" id="A0A176S079"/>
<protein>
    <submittedName>
        <fullName evidence="1">Uncharacterized protein</fullName>
    </submittedName>
</protein>
<accession>A0A176S079</accession>
<evidence type="ECO:0000313" key="1">
    <source>
        <dbReference type="EMBL" id="OAD21395.1"/>
    </source>
</evidence>
<reference evidence="1 2" key="1">
    <citation type="submission" date="2016-05" db="EMBL/GenBank/DDBJ databases">
        <title>Single-cell genome of chain-forming Candidatus Thiomargarita nelsonii and comparison to other large sulfur-oxidizing bacteria.</title>
        <authorList>
            <person name="Winkel M."/>
            <person name="Salman V."/>
            <person name="Woyke T."/>
            <person name="Schulz-Vogt H."/>
            <person name="Richter M."/>
            <person name="Flood B."/>
            <person name="Bailey J."/>
            <person name="Amann R."/>
            <person name="Mussmann M."/>
        </authorList>
    </citation>
    <scope>NUCLEOTIDE SEQUENCE [LARGE SCALE GENOMIC DNA]</scope>
    <source>
        <strain evidence="1 2">THI036</strain>
    </source>
</reference>
<organism evidence="1 2">
    <name type="scientific">Candidatus Thiomargarita nelsonii</name>
    <dbReference type="NCBI Taxonomy" id="1003181"/>
    <lineage>
        <taxon>Bacteria</taxon>
        <taxon>Pseudomonadati</taxon>
        <taxon>Pseudomonadota</taxon>
        <taxon>Gammaproteobacteria</taxon>
        <taxon>Thiotrichales</taxon>
        <taxon>Thiotrichaceae</taxon>
        <taxon>Thiomargarita</taxon>
    </lineage>
</organism>
<comment type="caution">
    <text evidence="1">The sequence shown here is derived from an EMBL/GenBank/DDBJ whole genome shotgun (WGS) entry which is preliminary data.</text>
</comment>